<feature type="transmembrane region" description="Helical" evidence="1">
    <location>
        <begin position="93"/>
        <end position="116"/>
    </location>
</feature>
<feature type="transmembrane region" description="Helical" evidence="1">
    <location>
        <begin position="6"/>
        <end position="26"/>
    </location>
</feature>
<gene>
    <name evidence="2" type="ORF">MUY27_13495</name>
</gene>
<keyword evidence="1" id="KW-0812">Transmembrane</keyword>
<dbReference type="Proteomes" id="UP001139450">
    <property type="component" value="Unassembled WGS sequence"/>
</dbReference>
<evidence type="ECO:0000313" key="2">
    <source>
        <dbReference type="EMBL" id="MCJ8210726.1"/>
    </source>
</evidence>
<reference evidence="2" key="1">
    <citation type="submission" date="2022-04" db="EMBL/GenBank/DDBJ databases">
        <title>Mucilaginibacter sp. RS28 isolated from freshwater.</title>
        <authorList>
            <person name="Ko S.-R."/>
        </authorList>
    </citation>
    <scope>NUCLEOTIDE SEQUENCE</scope>
    <source>
        <strain evidence="2">RS28</strain>
    </source>
</reference>
<feature type="transmembrane region" description="Helical" evidence="1">
    <location>
        <begin position="38"/>
        <end position="58"/>
    </location>
</feature>
<feature type="transmembrane region" description="Helical" evidence="1">
    <location>
        <begin position="152"/>
        <end position="174"/>
    </location>
</feature>
<keyword evidence="3" id="KW-1185">Reference proteome</keyword>
<keyword evidence="1" id="KW-0472">Membrane</keyword>
<comment type="caution">
    <text evidence="2">The sequence shown here is derived from an EMBL/GenBank/DDBJ whole genome shotgun (WGS) entry which is preliminary data.</text>
</comment>
<dbReference type="RefSeq" id="WP_245130570.1">
    <property type="nucleotide sequence ID" value="NZ_JALJEJ010000006.1"/>
</dbReference>
<organism evidence="2 3">
    <name type="scientific">Mucilaginibacter straminoryzae</name>
    <dbReference type="NCBI Taxonomy" id="2932774"/>
    <lineage>
        <taxon>Bacteria</taxon>
        <taxon>Pseudomonadati</taxon>
        <taxon>Bacteroidota</taxon>
        <taxon>Sphingobacteriia</taxon>
        <taxon>Sphingobacteriales</taxon>
        <taxon>Sphingobacteriaceae</taxon>
        <taxon>Mucilaginibacter</taxon>
    </lineage>
</organism>
<feature type="transmembrane region" description="Helical" evidence="1">
    <location>
        <begin position="186"/>
        <end position="210"/>
    </location>
</feature>
<keyword evidence="1" id="KW-1133">Transmembrane helix</keyword>
<evidence type="ECO:0000256" key="1">
    <source>
        <dbReference type="SAM" id="Phobius"/>
    </source>
</evidence>
<dbReference type="EMBL" id="JALJEJ010000006">
    <property type="protein sequence ID" value="MCJ8210726.1"/>
    <property type="molecule type" value="Genomic_DNA"/>
</dbReference>
<proteinExistence type="predicted"/>
<evidence type="ECO:0000313" key="3">
    <source>
        <dbReference type="Proteomes" id="UP001139450"/>
    </source>
</evidence>
<accession>A0A9X1X543</accession>
<sequence length="217" mass="24970">MRPFFNFFTSYIVPASTLLPIGAGFIYFNKLNKPLKALLAYLLMAFIMNVIGTTMAHYDINNLPALHLYTLLEAVFILLYYRYAFDSPVVNRWTTICIIFFSTACIINALFFQSIYEFNTNTRPVGALMIIIFSAAYLAYQNSIPNRELVTSSGRIVAGGFLLYFCSAIFQFIFTEALRHTTPRSIRIMIWDIHAALVFIMYMIFLIAIIRHGRSQR</sequence>
<feature type="transmembrane region" description="Helical" evidence="1">
    <location>
        <begin position="122"/>
        <end position="140"/>
    </location>
</feature>
<dbReference type="AlphaFoldDB" id="A0A9X1X543"/>
<protein>
    <submittedName>
        <fullName evidence="2">Uncharacterized protein</fullName>
    </submittedName>
</protein>
<feature type="transmembrane region" description="Helical" evidence="1">
    <location>
        <begin position="64"/>
        <end position="81"/>
    </location>
</feature>
<name>A0A9X1X543_9SPHI</name>